<dbReference type="EMBL" id="AIMF01000040">
    <property type="protein sequence ID" value="EJF92898.1"/>
    <property type="molecule type" value="Genomic_DNA"/>
</dbReference>
<evidence type="ECO:0000313" key="1">
    <source>
        <dbReference type="EMBL" id="EJF92898.1"/>
    </source>
</evidence>
<comment type="caution">
    <text evidence="1">The sequence shown here is derived from an EMBL/GenBank/DDBJ whole genome shotgun (WGS) entry which is preliminary data.</text>
</comment>
<sequence>MKAAIINIIIIIALVPFFFISEKAIATPYHTQNGVTVSKMQSEKL</sequence>
<dbReference type="RefSeq" id="WP_005775302.1">
    <property type="nucleotide sequence ID" value="NZ_CADEAC010000011.1"/>
</dbReference>
<gene>
    <name evidence="1" type="ORF">MEE_01543</name>
</gene>
<reference evidence="1 2" key="1">
    <citation type="submission" date="2012-03" db="EMBL/GenBank/DDBJ databases">
        <title>The Genome Sequence of Bartonella elizabethae F9251.</title>
        <authorList>
            <consortium name="The Broad Institute Genome Sequencing Platform"/>
            <consortium name="The Broad Institute Genome Sequencing Center for Infectious Disease"/>
            <person name="Feldgarden M."/>
            <person name="Kirby J."/>
            <person name="Kosoy M."/>
            <person name="Birtles R."/>
            <person name="Probert W.S."/>
            <person name="Chiaraviglio L."/>
            <person name="Young S.K."/>
            <person name="Zeng Q."/>
            <person name="Gargeya S."/>
            <person name="Fitzgerald M."/>
            <person name="Haas B."/>
            <person name="Abouelleil A."/>
            <person name="Alvarado L."/>
            <person name="Arachchi H.M."/>
            <person name="Berlin A."/>
            <person name="Chapman S.B."/>
            <person name="Gearin G."/>
            <person name="Goldberg J."/>
            <person name="Griggs A."/>
            <person name="Gujja S."/>
            <person name="Hansen M."/>
            <person name="Heiman D."/>
            <person name="Howarth C."/>
            <person name="Larimer J."/>
            <person name="Lui A."/>
            <person name="MacDonald P.J.P."/>
            <person name="McCowen C."/>
            <person name="Montmayeur A."/>
            <person name="Murphy C."/>
            <person name="Neiman D."/>
            <person name="Pearson M."/>
            <person name="Priest M."/>
            <person name="Roberts A."/>
            <person name="Saif S."/>
            <person name="Shea T."/>
            <person name="Sisk P."/>
            <person name="Stolte C."/>
            <person name="Sykes S."/>
            <person name="Wortman J."/>
            <person name="Nusbaum C."/>
            <person name="Birren B."/>
        </authorList>
    </citation>
    <scope>NUCLEOTIDE SEQUENCE [LARGE SCALE GENOMIC DNA]</scope>
    <source>
        <strain evidence="1 2">F9251</strain>
    </source>
</reference>
<evidence type="ECO:0000313" key="2">
    <source>
        <dbReference type="Proteomes" id="UP000008941"/>
    </source>
</evidence>
<name>J0ZVG0_BAREL</name>
<proteinExistence type="predicted"/>
<protein>
    <submittedName>
        <fullName evidence="1">Uncharacterized protein</fullName>
    </submittedName>
</protein>
<dbReference type="Proteomes" id="UP000008941">
    <property type="component" value="Unassembled WGS sequence"/>
</dbReference>
<accession>J0ZVG0</accession>
<dbReference type="HOGENOM" id="CLU_3196547_0_0_5"/>
<dbReference type="PATRIC" id="fig|1094555.3.peg.1810"/>
<organism evidence="1 2">
    <name type="scientific">Bartonella elizabethae F9251 = ATCC 49927</name>
    <dbReference type="NCBI Taxonomy" id="1094555"/>
    <lineage>
        <taxon>Bacteria</taxon>
        <taxon>Pseudomonadati</taxon>
        <taxon>Pseudomonadota</taxon>
        <taxon>Alphaproteobacteria</taxon>
        <taxon>Hyphomicrobiales</taxon>
        <taxon>Bartonellaceae</taxon>
        <taxon>Bartonella</taxon>
    </lineage>
</organism>
<dbReference type="AlphaFoldDB" id="J0ZVG0"/>